<dbReference type="Gene3D" id="1.20.1510.10">
    <property type="entry name" value="Cation efflux protein transmembrane domain"/>
    <property type="match status" value="1"/>
</dbReference>
<feature type="transmembrane region" description="Helical" evidence="16">
    <location>
        <begin position="99"/>
        <end position="121"/>
    </location>
</feature>
<evidence type="ECO:0000256" key="6">
    <source>
        <dbReference type="ARBA" id="ARBA00022448"/>
    </source>
</evidence>
<dbReference type="GO" id="GO:0031410">
    <property type="term" value="C:cytoplasmic vesicle"/>
    <property type="evidence" value="ECO:0007669"/>
    <property type="project" value="UniProtKB-SubCell"/>
</dbReference>
<dbReference type="InParanoid" id="A0A6J2WSH8"/>
<dbReference type="GeneID" id="115827487"/>
<keyword evidence="11 16" id="KW-0406">Ion transport</keyword>
<dbReference type="FunCoup" id="A0A6J2WSH8">
    <property type="interactions" value="1098"/>
</dbReference>
<reference evidence="20" key="1">
    <citation type="submission" date="2025-08" db="UniProtKB">
        <authorList>
            <consortium name="RefSeq"/>
        </authorList>
    </citation>
    <scope>IDENTIFICATION</scope>
</reference>
<sequence>MLPLSIKDDEYKPAKLNLLVKISGWFRSILADKTSRNLFFFLCLNLSFAFVELLYGIWSNSLGLISDSFHMFFDCTALLAGLAASVISRWRSNDSFSYGYVRAEVLAGFVNGLFLIFTAFFIFSEGVERALEPPDVHHERLLPVSIAGLLVNLVGIFVFQHGGHGHSHGGEGHGHSHSLFNGSVGHGHSHGGHGHSHGGHEHGHEHGHGHGHSHEEPHCHDEHSYSPAKGSSKQILQGVFLHIVADTLGSIGVIISAILMQKYDLMIADPICSMLISILIGVSVVPLLRESIGILMQRTPPSLDHALPECYQRVQQLQGVYNLQEPHFWTLCTDVYIGTLKLLVAPDADARWILSQTHNIFTQAGVRQLYVQIDIAAM</sequence>
<dbReference type="InterPro" id="IPR002524">
    <property type="entry name" value="Cation_efflux"/>
</dbReference>
<dbReference type="CTD" id="148867"/>
<feature type="transmembrane region" description="Helical" evidence="16">
    <location>
        <begin position="239"/>
        <end position="259"/>
    </location>
</feature>
<feature type="transmembrane region" description="Helical" evidence="16">
    <location>
        <begin position="69"/>
        <end position="87"/>
    </location>
</feature>
<accession>A0A6J2WSH8</accession>
<feature type="transmembrane region" description="Helical" evidence="16">
    <location>
        <begin position="37"/>
        <end position="57"/>
    </location>
</feature>
<dbReference type="GO" id="GO:0005385">
    <property type="term" value="F:zinc ion transmembrane transporter activity"/>
    <property type="evidence" value="ECO:0007669"/>
    <property type="project" value="UniProtKB-UniRule"/>
</dbReference>
<comment type="function">
    <text evidence="16">Functions as a zinc transporter.</text>
</comment>
<evidence type="ECO:0000256" key="1">
    <source>
        <dbReference type="ARBA" id="ARBA00004141"/>
    </source>
</evidence>
<evidence type="ECO:0000256" key="9">
    <source>
        <dbReference type="ARBA" id="ARBA00022951"/>
    </source>
</evidence>
<dbReference type="GO" id="GO:0016020">
    <property type="term" value="C:membrane"/>
    <property type="evidence" value="ECO:0007669"/>
    <property type="project" value="UniProtKB-SubCell"/>
</dbReference>
<evidence type="ECO:0000313" key="20">
    <source>
        <dbReference type="RefSeq" id="XP_030647209.1"/>
    </source>
</evidence>
<evidence type="ECO:0000256" key="11">
    <source>
        <dbReference type="ARBA" id="ARBA00023065"/>
    </source>
</evidence>
<organism evidence="19 20">
    <name type="scientific">Chanos chanos</name>
    <name type="common">Milkfish</name>
    <name type="synonym">Mugil chanos</name>
    <dbReference type="NCBI Taxonomy" id="29144"/>
    <lineage>
        <taxon>Eukaryota</taxon>
        <taxon>Metazoa</taxon>
        <taxon>Chordata</taxon>
        <taxon>Craniata</taxon>
        <taxon>Vertebrata</taxon>
        <taxon>Euteleostomi</taxon>
        <taxon>Actinopterygii</taxon>
        <taxon>Neopterygii</taxon>
        <taxon>Teleostei</taxon>
        <taxon>Ostariophysi</taxon>
        <taxon>Gonorynchiformes</taxon>
        <taxon>Chanidae</taxon>
        <taxon>Chanos</taxon>
    </lineage>
</organism>
<dbReference type="Pfam" id="PF01545">
    <property type="entry name" value="Cation_efflux"/>
    <property type="match status" value="1"/>
</dbReference>
<dbReference type="SUPFAM" id="SSF161111">
    <property type="entry name" value="Cation efflux protein transmembrane domain-like"/>
    <property type="match status" value="1"/>
</dbReference>
<gene>
    <name evidence="20" type="primary">slc30a7</name>
</gene>
<dbReference type="GO" id="GO:0016529">
    <property type="term" value="C:sarcoplasmic reticulum"/>
    <property type="evidence" value="ECO:0007669"/>
    <property type="project" value="UniProtKB-SubCell"/>
</dbReference>
<evidence type="ECO:0000313" key="19">
    <source>
        <dbReference type="Proteomes" id="UP000504632"/>
    </source>
</evidence>
<evidence type="ECO:0000256" key="4">
    <source>
        <dbReference type="ARBA" id="ARBA00008873"/>
    </source>
</evidence>
<keyword evidence="10 16" id="KW-1133">Transmembrane helix</keyword>
<keyword evidence="7 16" id="KW-0812">Transmembrane</keyword>
<evidence type="ECO:0000256" key="5">
    <source>
        <dbReference type="ARBA" id="ARBA00011182"/>
    </source>
</evidence>
<dbReference type="InterPro" id="IPR045316">
    <property type="entry name" value="Msc2-like"/>
</dbReference>
<evidence type="ECO:0000256" key="8">
    <source>
        <dbReference type="ARBA" id="ARBA00022906"/>
    </source>
</evidence>
<feature type="region of interest" description="Disordered" evidence="17">
    <location>
        <begin position="167"/>
        <end position="228"/>
    </location>
</feature>
<comment type="function">
    <text evidence="15">Zinc ion transporter mediating zinc entry from the cytosol into the lumen of organelles along the secretory pathway. By contributing to zinc ion homeostasis within the early secretory pathway, regulates the activation and folding of enzymes like alkaline phosphatases.</text>
</comment>
<dbReference type="PANTHER" id="PTHR45755:SF4">
    <property type="entry name" value="ZINC TRANSPORTER 7"/>
    <property type="match status" value="1"/>
</dbReference>
<feature type="domain" description="Cation efflux protein transmembrane" evidence="18">
    <location>
        <begin position="38"/>
        <end position="296"/>
    </location>
</feature>
<dbReference type="GO" id="GO:0006882">
    <property type="term" value="P:intracellular zinc ion homeostasis"/>
    <property type="evidence" value="ECO:0007669"/>
    <property type="project" value="InterPro"/>
</dbReference>
<dbReference type="GO" id="GO:1904257">
    <property type="term" value="P:zinc ion import into Golgi lumen"/>
    <property type="evidence" value="ECO:0007669"/>
    <property type="project" value="TreeGrafter"/>
</dbReference>
<keyword evidence="9" id="KW-0703">Sarcoplasmic reticulum</keyword>
<keyword evidence="19" id="KW-1185">Reference proteome</keyword>
<feature type="transmembrane region" description="Helical" evidence="16">
    <location>
        <begin position="141"/>
        <end position="159"/>
    </location>
</feature>
<dbReference type="GO" id="GO:0005794">
    <property type="term" value="C:Golgi apparatus"/>
    <property type="evidence" value="ECO:0007669"/>
    <property type="project" value="UniProtKB-SubCell"/>
</dbReference>
<evidence type="ECO:0000256" key="17">
    <source>
        <dbReference type="SAM" id="MobiDB-lite"/>
    </source>
</evidence>
<evidence type="ECO:0000256" key="14">
    <source>
        <dbReference type="ARBA" id="ARBA00034634"/>
    </source>
</evidence>
<evidence type="ECO:0000256" key="3">
    <source>
        <dbReference type="ARBA" id="ARBA00004541"/>
    </source>
</evidence>
<comment type="subcellular location">
    <subcellularLocation>
        <location evidence="3">Cytoplasmic vesicle</location>
    </subcellularLocation>
    <subcellularLocation>
        <location evidence="16">Golgi apparatus</location>
        <location evidence="16">trans-Golgi network membrane</location>
        <topology evidence="16">Multi-pass membrane protein</topology>
    </subcellularLocation>
    <subcellularLocation>
        <location evidence="1">Membrane</location>
        <topology evidence="1">Multi-pass membrane protein</topology>
    </subcellularLocation>
    <subcellularLocation>
        <location evidence="2">Sarcoplasmic reticulum</location>
    </subcellularLocation>
</comment>
<keyword evidence="8" id="KW-0864">Zinc transport</keyword>
<evidence type="ECO:0000256" key="10">
    <source>
        <dbReference type="ARBA" id="ARBA00022989"/>
    </source>
</evidence>
<proteinExistence type="inferred from homology"/>
<protein>
    <recommendedName>
        <fullName evidence="16">Zinc transporter</fullName>
    </recommendedName>
</protein>
<feature type="compositionally biased region" description="Basic residues" evidence="17">
    <location>
        <begin position="187"/>
        <end position="197"/>
    </location>
</feature>
<evidence type="ECO:0000256" key="7">
    <source>
        <dbReference type="ARBA" id="ARBA00022692"/>
    </source>
</evidence>
<dbReference type="InterPro" id="IPR058533">
    <property type="entry name" value="Cation_efflux_TM"/>
</dbReference>
<name>A0A6J2WSH8_CHACN</name>
<dbReference type="NCBIfam" id="TIGR01297">
    <property type="entry name" value="CDF"/>
    <property type="match status" value="1"/>
</dbReference>
<dbReference type="Proteomes" id="UP000504632">
    <property type="component" value="Chromosome 14"/>
</dbReference>
<dbReference type="OrthoDB" id="78669at2759"/>
<keyword evidence="13" id="KW-0968">Cytoplasmic vesicle</keyword>
<keyword evidence="16" id="KW-0333">Golgi apparatus</keyword>
<comment type="catalytic activity">
    <reaction evidence="14">
        <text>Zn(2+)(in) = Zn(2+)(out)</text>
        <dbReference type="Rhea" id="RHEA:29351"/>
        <dbReference type="ChEBI" id="CHEBI:29105"/>
    </reaction>
</comment>
<dbReference type="AlphaFoldDB" id="A0A6J2WSH8"/>
<keyword evidence="6 16" id="KW-0813">Transport</keyword>
<comment type="subunit">
    <text evidence="5 16">Homooligomer.</text>
</comment>
<evidence type="ECO:0000256" key="15">
    <source>
        <dbReference type="ARBA" id="ARBA00046010"/>
    </source>
</evidence>
<dbReference type="RefSeq" id="XP_030647209.1">
    <property type="nucleotide sequence ID" value="XM_030791349.1"/>
</dbReference>
<evidence type="ECO:0000259" key="18">
    <source>
        <dbReference type="Pfam" id="PF01545"/>
    </source>
</evidence>
<keyword evidence="12 16" id="KW-0472">Membrane</keyword>
<feature type="transmembrane region" description="Helical" evidence="16">
    <location>
        <begin position="265"/>
        <end position="288"/>
    </location>
</feature>
<evidence type="ECO:0000256" key="16">
    <source>
        <dbReference type="RuleBase" id="RU369017"/>
    </source>
</evidence>
<evidence type="ECO:0000256" key="2">
    <source>
        <dbReference type="ARBA" id="ARBA00004369"/>
    </source>
</evidence>
<comment type="similarity">
    <text evidence="4 16">Belongs to the cation diffusion facilitator (CDF) transporter (TC 2.A.4) family. SLC30A subfamily.</text>
</comment>
<feature type="compositionally biased region" description="Basic and acidic residues" evidence="17">
    <location>
        <begin position="198"/>
        <end position="224"/>
    </location>
</feature>
<evidence type="ECO:0000256" key="12">
    <source>
        <dbReference type="ARBA" id="ARBA00023136"/>
    </source>
</evidence>
<dbReference type="InterPro" id="IPR027469">
    <property type="entry name" value="Cation_efflux_TMD_sf"/>
</dbReference>
<keyword evidence="8" id="KW-0862">Zinc</keyword>
<evidence type="ECO:0000256" key="13">
    <source>
        <dbReference type="ARBA" id="ARBA00023329"/>
    </source>
</evidence>
<dbReference type="PANTHER" id="PTHR45755">
    <property type="match status" value="1"/>
</dbReference>